<organism evidence="2 3">
    <name type="scientific">Candidatus Falkowbacteria bacterium RBG_13_39_14</name>
    <dbReference type="NCBI Taxonomy" id="1797985"/>
    <lineage>
        <taxon>Bacteria</taxon>
        <taxon>Candidatus Falkowiibacteriota</taxon>
    </lineage>
</organism>
<dbReference type="EMBL" id="MFFS01000018">
    <property type="protein sequence ID" value="OGF22630.1"/>
    <property type="molecule type" value="Genomic_DNA"/>
</dbReference>
<evidence type="ECO:0000313" key="2">
    <source>
        <dbReference type="EMBL" id="OGF22630.1"/>
    </source>
</evidence>
<feature type="compositionally biased region" description="Polar residues" evidence="1">
    <location>
        <begin position="45"/>
        <end position="54"/>
    </location>
</feature>
<comment type="caution">
    <text evidence="2">The sequence shown here is derived from an EMBL/GenBank/DDBJ whole genome shotgun (WGS) entry which is preliminary data.</text>
</comment>
<protein>
    <recommendedName>
        <fullName evidence="4">50S ribosomal protein L7/L12</fullName>
    </recommendedName>
</protein>
<gene>
    <name evidence="2" type="ORF">A2Y83_00335</name>
</gene>
<dbReference type="Proteomes" id="UP000178323">
    <property type="component" value="Unassembled WGS sequence"/>
</dbReference>
<feature type="compositionally biased region" description="Basic and acidic residues" evidence="1">
    <location>
        <begin position="26"/>
        <end position="44"/>
    </location>
</feature>
<sequence length="241" mass="27387">MDKNTNKSLNEDLGIGELGNSEVGEEGEKKEMRNSKFEIGRNDQEIQNSFKDNPNLKSEVNCISSVQSFAVKQKLLHIKEDIEGLLQILEQDSRLKDYEEKLEKHIPSRKEEFYGAVKTIEGVFDGTRMVGEDGEKYDVPPNYASKSKLVEGDILKLRILENGRLIYKQIEKVERKNSVGKLLYYEDTKEYFVILENGRKYKVLPASITYYRAVPGDEIIITIPASGGSAWAAVESISKKQ</sequence>
<evidence type="ECO:0000313" key="3">
    <source>
        <dbReference type="Proteomes" id="UP000178323"/>
    </source>
</evidence>
<proteinExistence type="predicted"/>
<evidence type="ECO:0008006" key="4">
    <source>
        <dbReference type="Google" id="ProtNLM"/>
    </source>
</evidence>
<evidence type="ECO:0000256" key="1">
    <source>
        <dbReference type="SAM" id="MobiDB-lite"/>
    </source>
</evidence>
<name>A0A1F5S7E6_9BACT</name>
<reference evidence="2 3" key="1">
    <citation type="journal article" date="2016" name="Nat. Commun.">
        <title>Thousands of microbial genomes shed light on interconnected biogeochemical processes in an aquifer system.</title>
        <authorList>
            <person name="Anantharaman K."/>
            <person name="Brown C.T."/>
            <person name="Hug L.A."/>
            <person name="Sharon I."/>
            <person name="Castelle C.J."/>
            <person name="Probst A.J."/>
            <person name="Thomas B.C."/>
            <person name="Singh A."/>
            <person name="Wilkins M.J."/>
            <person name="Karaoz U."/>
            <person name="Brodie E.L."/>
            <person name="Williams K.H."/>
            <person name="Hubbard S.S."/>
            <person name="Banfield J.F."/>
        </authorList>
    </citation>
    <scope>NUCLEOTIDE SEQUENCE [LARGE SCALE GENOMIC DNA]</scope>
</reference>
<feature type="region of interest" description="Disordered" evidence="1">
    <location>
        <begin position="1"/>
        <end position="54"/>
    </location>
</feature>
<dbReference type="STRING" id="1797985.A2Y83_00335"/>
<dbReference type="AlphaFoldDB" id="A0A1F5S7E6"/>
<accession>A0A1F5S7E6</accession>